<organism evidence="3 4">
    <name type="scientific">Dillenia turbinata</name>
    <dbReference type="NCBI Taxonomy" id="194707"/>
    <lineage>
        <taxon>Eukaryota</taxon>
        <taxon>Viridiplantae</taxon>
        <taxon>Streptophyta</taxon>
        <taxon>Embryophyta</taxon>
        <taxon>Tracheophyta</taxon>
        <taxon>Spermatophyta</taxon>
        <taxon>Magnoliopsida</taxon>
        <taxon>eudicotyledons</taxon>
        <taxon>Gunneridae</taxon>
        <taxon>Pentapetalae</taxon>
        <taxon>Dilleniales</taxon>
        <taxon>Dilleniaceae</taxon>
        <taxon>Dillenia</taxon>
    </lineage>
</organism>
<dbReference type="Pfam" id="PF16561">
    <property type="entry name" value="AMPK1_CBM"/>
    <property type="match status" value="1"/>
</dbReference>
<reference evidence="3 4" key="1">
    <citation type="submission" date="2023-12" db="EMBL/GenBank/DDBJ databases">
        <title>A high-quality genome assembly for Dillenia turbinata (Dilleniales).</title>
        <authorList>
            <person name="Chanderbali A."/>
        </authorList>
    </citation>
    <scope>NUCLEOTIDE SEQUENCE [LARGE SCALE GENOMIC DNA]</scope>
    <source>
        <strain evidence="3">LSX21</strain>
        <tissue evidence="3">Leaf</tissue>
    </source>
</reference>
<feature type="region of interest" description="Disordered" evidence="1">
    <location>
        <begin position="234"/>
        <end position="254"/>
    </location>
</feature>
<evidence type="ECO:0000259" key="2">
    <source>
        <dbReference type="Pfam" id="PF16561"/>
    </source>
</evidence>
<sequence>MVSIITASSLFIISPNSIKILKSPTSPTLSLQFNSRKRGFVSLNIIPAKYTSFLGFSRLTKGRKRSFCWFCKNWEEEESDLALEAEILEFMKNSENPKTFPMKKQLIDAGRMDLVEGILSKGGWLAYGWDSDENAGPVVVEDDVFRVSDSVVLKECDNCSLNGCPDDDNGILQQGIDDSEDYSFAGNGSHFASSSGRSVEVADESGASGIEGILSGLEKQRNMTFGLGLRDKGNNAHIGGTDGGNDRTDGGNGRPDDVLKDTDSIVGTHLARSSRAISCVPNNCRSHDSEGMVSQSRSFSYVNGVQNSFDPEMWRTWSLKRAGVRDTDFEVTALRIQSAAAEIDSSKDDILEISGSYGEPLDRRKELDSSCKEINSTEIRTRLKHLESELSSALHELRSQTDEVVSPKGPQSSEDLQKLSDAWEFQENEIMHAGDKLRSTRARLAVLEGKMALAIIDAQKIVDEKQKKIDDAHRALHLLRTACIVWPNSASEVLLAGSFDGWATQKKMEKSSVGIFSLSLKLYPGKYEIKFIVDGIWRIDPLRPIVNNGGYENNLLIIT</sequence>
<accession>A0AAN8Z0P8</accession>
<protein>
    <submittedName>
        <fullName evidence="3">AMP-activated protein kinase, glycogen-binding domain</fullName>
    </submittedName>
</protein>
<keyword evidence="4" id="KW-1185">Reference proteome</keyword>
<dbReference type="InterPro" id="IPR014756">
    <property type="entry name" value="Ig_E-set"/>
</dbReference>
<keyword evidence="3" id="KW-0418">Kinase</keyword>
<comment type="caution">
    <text evidence="3">The sequence shown here is derived from an EMBL/GenBank/DDBJ whole genome shotgun (WGS) entry which is preliminary data.</text>
</comment>
<feature type="compositionally biased region" description="Basic and acidic residues" evidence="1">
    <location>
        <begin position="244"/>
        <end position="254"/>
    </location>
</feature>
<proteinExistence type="predicted"/>
<dbReference type="EMBL" id="JBAMMX010000019">
    <property type="protein sequence ID" value="KAK6922079.1"/>
    <property type="molecule type" value="Genomic_DNA"/>
</dbReference>
<dbReference type="AlphaFoldDB" id="A0AAN8Z0P8"/>
<dbReference type="PANTHER" id="PTHR47434:SF1">
    <property type="entry name" value="PROTEIN PTST HOMOLOG 2, CHLOROPLASTIC"/>
    <property type="match status" value="1"/>
</dbReference>
<dbReference type="Proteomes" id="UP001370490">
    <property type="component" value="Unassembled WGS sequence"/>
</dbReference>
<dbReference type="InterPro" id="IPR013783">
    <property type="entry name" value="Ig-like_fold"/>
</dbReference>
<gene>
    <name evidence="3" type="ORF">RJ641_012586</name>
</gene>
<name>A0AAN8Z0P8_9MAGN</name>
<dbReference type="SUPFAM" id="SSF81296">
    <property type="entry name" value="E set domains"/>
    <property type="match status" value="1"/>
</dbReference>
<dbReference type="PANTHER" id="PTHR47434">
    <property type="entry name" value="PROTEIN PTST HOMOLOG 3, CHLOROPLASTIC"/>
    <property type="match status" value="1"/>
</dbReference>
<evidence type="ECO:0000313" key="4">
    <source>
        <dbReference type="Proteomes" id="UP001370490"/>
    </source>
</evidence>
<feature type="domain" description="AMP-activated protein kinase glycogen-binding" evidence="2">
    <location>
        <begin position="483"/>
        <end position="557"/>
    </location>
</feature>
<dbReference type="GO" id="GO:0016301">
    <property type="term" value="F:kinase activity"/>
    <property type="evidence" value="ECO:0007669"/>
    <property type="project" value="UniProtKB-KW"/>
</dbReference>
<evidence type="ECO:0000313" key="3">
    <source>
        <dbReference type="EMBL" id="KAK6922079.1"/>
    </source>
</evidence>
<dbReference type="Gene3D" id="2.60.40.10">
    <property type="entry name" value="Immunoglobulins"/>
    <property type="match status" value="1"/>
</dbReference>
<dbReference type="InterPro" id="IPR032640">
    <property type="entry name" value="AMPK1_CBM"/>
</dbReference>
<evidence type="ECO:0000256" key="1">
    <source>
        <dbReference type="SAM" id="MobiDB-lite"/>
    </source>
</evidence>
<dbReference type="GO" id="GO:0009507">
    <property type="term" value="C:chloroplast"/>
    <property type="evidence" value="ECO:0007669"/>
    <property type="project" value="UniProtKB-ARBA"/>
</dbReference>
<keyword evidence="3" id="KW-0808">Transferase</keyword>
<dbReference type="CDD" id="cd02859">
    <property type="entry name" value="E_set_AMPKbeta_like_N"/>
    <property type="match status" value="1"/>
</dbReference>